<comment type="caution">
    <text evidence="2">The sequence shown here is derived from an EMBL/GenBank/DDBJ whole genome shotgun (WGS) entry which is preliminary data.</text>
</comment>
<evidence type="ECO:0000313" key="2">
    <source>
        <dbReference type="EMBL" id="CAG7829773.1"/>
    </source>
</evidence>
<feature type="chain" id="PRO_5035318702" evidence="1">
    <location>
        <begin position="23"/>
        <end position="73"/>
    </location>
</feature>
<keyword evidence="3" id="KW-1185">Reference proteome</keyword>
<feature type="signal peptide" evidence="1">
    <location>
        <begin position="1"/>
        <end position="22"/>
    </location>
</feature>
<sequence>MGVRSLLGVFALNILIFQNVSAGPPLQVDLIDKDQSRNDSAYREKSRAFKYIVSGFDFEDRPVIIMDWGKWDM</sequence>
<dbReference type="AlphaFoldDB" id="A0A8J2L715"/>
<protein>
    <submittedName>
        <fullName evidence="2">Uncharacterized protein</fullName>
    </submittedName>
</protein>
<gene>
    <name evidence="2" type="ORF">AFUS01_LOCUS39617</name>
</gene>
<proteinExistence type="predicted"/>
<evidence type="ECO:0000256" key="1">
    <source>
        <dbReference type="SAM" id="SignalP"/>
    </source>
</evidence>
<reference evidence="2" key="1">
    <citation type="submission" date="2021-06" db="EMBL/GenBank/DDBJ databases">
        <authorList>
            <person name="Hodson N. C."/>
            <person name="Mongue J. A."/>
            <person name="Jaron S. K."/>
        </authorList>
    </citation>
    <scope>NUCLEOTIDE SEQUENCE</scope>
</reference>
<evidence type="ECO:0000313" key="3">
    <source>
        <dbReference type="Proteomes" id="UP000708208"/>
    </source>
</evidence>
<organism evidence="2 3">
    <name type="scientific">Allacma fusca</name>
    <dbReference type="NCBI Taxonomy" id="39272"/>
    <lineage>
        <taxon>Eukaryota</taxon>
        <taxon>Metazoa</taxon>
        <taxon>Ecdysozoa</taxon>
        <taxon>Arthropoda</taxon>
        <taxon>Hexapoda</taxon>
        <taxon>Collembola</taxon>
        <taxon>Symphypleona</taxon>
        <taxon>Sminthuridae</taxon>
        <taxon>Allacma</taxon>
    </lineage>
</organism>
<keyword evidence="1" id="KW-0732">Signal</keyword>
<name>A0A8J2L715_9HEXA</name>
<dbReference type="Proteomes" id="UP000708208">
    <property type="component" value="Unassembled WGS sequence"/>
</dbReference>
<accession>A0A8J2L715</accession>
<feature type="non-terminal residue" evidence="2">
    <location>
        <position position="1"/>
    </location>
</feature>
<dbReference type="EMBL" id="CAJVCH010552841">
    <property type="protein sequence ID" value="CAG7829773.1"/>
    <property type="molecule type" value="Genomic_DNA"/>
</dbReference>